<organism evidence="1 2">
    <name type="scientific">Candidatus Thiodiazotropha taylori</name>
    <dbReference type="NCBI Taxonomy" id="2792791"/>
    <lineage>
        <taxon>Bacteria</taxon>
        <taxon>Pseudomonadati</taxon>
        <taxon>Pseudomonadota</taxon>
        <taxon>Gammaproteobacteria</taxon>
        <taxon>Chromatiales</taxon>
        <taxon>Sedimenticolaceae</taxon>
        <taxon>Candidatus Thiodiazotropha</taxon>
    </lineage>
</organism>
<evidence type="ECO:0000313" key="1">
    <source>
        <dbReference type="EMBL" id="MBT2990816.1"/>
    </source>
</evidence>
<dbReference type="AlphaFoldDB" id="A0A944MBB1"/>
<evidence type="ECO:0000313" key="2">
    <source>
        <dbReference type="Proteomes" id="UP000770889"/>
    </source>
</evidence>
<gene>
    <name evidence="1" type="ORF">KME65_17805</name>
</gene>
<protein>
    <submittedName>
        <fullName evidence="1">Uncharacterized protein</fullName>
    </submittedName>
</protein>
<sequence>MVSQEFRRFSIRRLNPFNGVLQVFSGESARALSGNGAVWEIQVLSDTPQGLWANIPFSGKEFYTFGRWSPDTGLQQVPVNPLFNVRDMIASAEQLIAALSAAVETLPFPPADPYELWLLDEQKLTPVALLASCQNSDQLDQAVNAKWIAAERGDFSFVSANLLQRGLANNDGYNPRVHASILEATVRGRGGQRHRRAWFRRCADGSHTPCEPAQDDIDPCAFPRLPITETWEDEEDRRLVADYIAWRAPQLLQLHGLHPETRQRLEQIAVSQSETVERLWRLYPEIHNKDLLNRARVEAKIRSANRK</sequence>
<reference evidence="1 2" key="1">
    <citation type="submission" date="2021-05" db="EMBL/GenBank/DDBJ databases">
        <title>Genetic and Functional Diversity in Clade A Lucinid endosymbionts from the Bahamas.</title>
        <authorList>
            <person name="Giani N.M."/>
            <person name="Engel A.S."/>
            <person name="Campbell B.J."/>
        </authorList>
    </citation>
    <scope>NUCLEOTIDE SEQUENCE [LARGE SCALE GENOMIC DNA]</scope>
    <source>
        <strain evidence="1">LUC16012Gg_MoonRockCtena</strain>
    </source>
</reference>
<name>A0A944MBB1_9GAMM</name>
<comment type="caution">
    <text evidence="1">The sequence shown here is derived from an EMBL/GenBank/DDBJ whole genome shotgun (WGS) entry which is preliminary data.</text>
</comment>
<accession>A0A944MBB1</accession>
<dbReference type="Proteomes" id="UP000770889">
    <property type="component" value="Unassembled WGS sequence"/>
</dbReference>
<proteinExistence type="predicted"/>
<dbReference type="EMBL" id="JAHHGM010000021">
    <property type="protein sequence ID" value="MBT2990816.1"/>
    <property type="molecule type" value="Genomic_DNA"/>
</dbReference>